<feature type="domain" description="MATH" evidence="2">
    <location>
        <begin position="669"/>
        <end position="828"/>
    </location>
</feature>
<dbReference type="InParanoid" id="A0A1X7TK46"/>
<dbReference type="AlphaFoldDB" id="A0A1X7TK46"/>
<feature type="coiled-coil region" evidence="1">
    <location>
        <begin position="452"/>
        <end position="479"/>
    </location>
</feature>
<evidence type="ECO:0000313" key="3">
    <source>
        <dbReference type="EnsemblMetazoa" id="Aqu2.1.15143_001"/>
    </source>
</evidence>
<dbReference type="OrthoDB" id="6475149at2759"/>
<organism evidence="3">
    <name type="scientific">Amphimedon queenslandica</name>
    <name type="common">Sponge</name>
    <dbReference type="NCBI Taxonomy" id="400682"/>
    <lineage>
        <taxon>Eukaryota</taxon>
        <taxon>Metazoa</taxon>
        <taxon>Porifera</taxon>
        <taxon>Demospongiae</taxon>
        <taxon>Heteroscleromorpha</taxon>
        <taxon>Haplosclerida</taxon>
        <taxon>Niphatidae</taxon>
        <taxon>Amphimedon</taxon>
    </lineage>
</organism>
<dbReference type="InterPro" id="IPR002083">
    <property type="entry name" value="MATH/TRAF_dom"/>
</dbReference>
<sequence length="834" mass="97353">MEICFNHKNLQKFAEFLCNSPATRNMGNIIMQDYVKELVSYMYTFCTFSWLYKARKSKSIKISVSSDKSDEFEERRADLASTLVRIIDVVIGIGVEVEKLKEYLRICYARLNPIVKLSINECKTTAEIIEWIGERCSLTKIRPLEQVMEHFEIKKAISIIQEYNIRNQNFKEKTSLHQCLDKLFSMSSVLQLEKAVFVVNKRVEDCTIKDIEEFIDVALEDLSVDVRVSVIKKGNSFSIFCSFPVMLSESLILTALKNLKVLKDNGLLKLTIGYCTVYDYKDQSLCYPEEGEALDEYISAVYASRGTLEQLLISASLQLMYREEQNKEDSKEIRAFEKKIEFINERLSSFQDLSENMTEKLKQEIQDKDRFIAKVKKELLELKEKMKQDIQGDKMKQDIQEDKMKQDIQEDKMKQDIQGDKMKQDIQEDKMKQDIQGDKMKQDIQEDKDFLIDNKTKEISKLKEKLNTDGEELISLREKLMENEKMKRAYQTQANRRIPTLNFVDDDVYTPPVDVIMMSFDKYNKLDEDWYSRAFYTHTNGYKMCLCIRYDDKKKSSNLHAHLMAGDHDDDLQWPFRGTLITEILHRKTKTFRYLAEIIFDDDKFCGRVWNGVPTEAGIASSIVGEGISFVQEPFTEYLEDNSIVIRVKSVNVESLVRTSAITSPPPIKEEMLFEIAKFSHHKKSNSECISEGFYSAKGYKFVLMVYPNGRSHFQGRSVSIFAHISMGDYDNELTFPFRGKIIVQIVNQFDRSTLRNHIEKTIEFTDKTDPEERFGARVTGLTRFFGSGHSHQGFGYHDMLRHEFLMFNAKHRTEYLKDDRLIVRVTKIEDYNV</sequence>
<dbReference type="EnsemblMetazoa" id="Aqu2.1.15143_001">
    <property type="protein sequence ID" value="Aqu2.1.15143_001"/>
    <property type="gene ID" value="Aqu2.1.15143"/>
</dbReference>
<feature type="coiled-coil region" evidence="1">
    <location>
        <begin position="326"/>
        <end position="353"/>
    </location>
</feature>
<dbReference type="PANTHER" id="PTHR10131">
    <property type="entry name" value="TNF RECEPTOR ASSOCIATED FACTOR"/>
    <property type="match status" value="1"/>
</dbReference>
<evidence type="ECO:0000259" key="2">
    <source>
        <dbReference type="PROSITE" id="PS50144"/>
    </source>
</evidence>
<dbReference type="Pfam" id="PF22486">
    <property type="entry name" value="MATH_2"/>
    <property type="match status" value="1"/>
</dbReference>
<name>A0A1X7TK46_AMPQE</name>
<accession>A0A1X7TK46</accession>
<dbReference type="SUPFAM" id="SSF49599">
    <property type="entry name" value="TRAF domain-like"/>
    <property type="match status" value="2"/>
</dbReference>
<evidence type="ECO:0000256" key="1">
    <source>
        <dbReference type="SAM" id="Coils"/>
    </source>
</evidence>
<dbReference type="Pfam" id="PF21355">
    <property type="entry name" value="TRAF-mep_MATH"/>
    <property type="match status" value="1"/>
</dbReference>
<dbReference type="PANTHER" id="PTHR10131:SF94">
    <property type="entry name" value="TNF RECEPTOR-ASSOCIATED FACTOR 4"/>
    <property type="match status" value="1"/>
</dbReference>
<reference evidence="3" key="1">
    <citation type="submission" date="2017-05" db="UniProtKB">
        <authorList>
            <consortium name="EnsemblMetazoa"/>
        </authorList>
    </citation>
    <scope>IDENTIFICATION</scope>
</reference>
<protein>
    <recommendedName>
        <fullName evidence="2">MATH domain-containing protein</fullName>
    </recommendedName>
</protein>
<proteinExistence type="predicted"/>
<dbReference type="InterPro" id="IPR049342">
    <property type="entry name" value="TRAF1-6_MATH_dom"/>
</dbReference>
<keyword evidence="1" id="KW-0175">Coiled coil</keyword>
<dbReference type="InterPro" id="IPR008974">
    <property type="entry name" value="TRAF-like"/>
</dbReference>
<dbReference type="Gene3D" id="2.60.210.10">
    <property type="entry name" value="Apoptosis, Tumor Necrosis Factor Receptor Associated Protein 2, Chain A"/>
    <property type="match status" value="2"/>
</dbReference>
<dbReference type="PROSITE" id="PS50144">
    <property type="entry name" value="MATH"/>
    <property type="match status" value="1"/>
</dbReference>